<dbReference type="PANTHER" id="PTHR35746:SF1">
    <property type="entry name" value="PENTATRICOPEPTIDE REPEAT (PPR) SUPERFAMILY PROTEIN"/>
    <property type="match status" value="1"/>
</dbReference>
<evidence type="ECO:0000259" key="2">
    <source>
        <dbReference type="PROSITE" id="PS00028"/>
    </source>
</evidence>
<keyword evidence="4" id="KW-1185">Reference proteome</keyword>
<sequence length="490" mass="54371">MDTQDQSKNTTSSGHICHRCGWPFPKSHPSSKHRRAHKRICGTIQGYPKLIDSEAVSDDEHYSDEEDIEITPSPAIEKKIIDERSSKSEDDLFSDAVTEFSDGGFSTPGAEERFFDTTKLLFSPVELTKGDDNLEVFQTPDTEDKNGPHSHKDKIKFVDDVAPSKSDVAPSTSDKDQEKKEEEEEEEAVYVLSVPSDIPIVDQAETLLQDFKDHDKTIHSNVEEKIEESQTYKNGESTMESEKVDEGVSILNEESNHEIVKESETESVIECEEKIVESVIEGVDSKDSGSSSRNSLEANWGSVSVLSTASYDVESKDRSQLDKQDVFEGPLMEVEPNEENVDQNEVKVKVKVEEDSQPQKSEGVFVGNNESEGRKRNEEAIAKVTNWSTSEQASGALKNLVSVSEAKSLSPKELKIQKDDDEVEVVEKISEVGKSNLVNNDKISDVGKSNLVNKETSPPKYIGEGKKVRKKAKGKVSWVPFACCSSINVS</sequence>
<organism evidence="3 4">
    <name type="scientific">Lactuca saligna</name>
    <name type="common">Willowleaf lettuce</name>
    <dbReference type="NCBI Taxonomy" id="75948"/>
    <lineage>
        <taxon>Eukaryota</taxon>
        <taxon>Viridiplantae</taxon>
        <taxon>Streptophyta</taxon>
        <taxon>Embryophyta</taxon>
        <taxon>Tracheophyta</taxon>
        <taxon>Spermatophyta</taxon>
        <taxon>Magnoliopsida</taxon>
        <taxon>eudicotyledons</taxon>
        <taxon>Gunneridae</taxon>
        <taxon>Pentapetalae</taxon>
        <taxon>asterids</taxon>
        <taxon>campanulids</taxon>
        <taxon>Asterales</taxon>
        <taxon>Asteraceae</taxon>
        <taxon>Cichorioideae</taxon>
        <taxon>Cichorieae</taxon>
        <taxon>Lactucinae</taxon>
        <taxon>Lactuca</taxon>
    </lineage>
</organism>
<name>A0AA35Y8Q4_LACSI</name>
<dbReference type="Proteomes" id="UP001177003">
    <property type="component" value="Chromosome 2"/>
</dbReference>
<feature type="region of interest" description="Disordered" evidence="1">
    <location>
        <begin position="281"/>
        <end position="301"/>
    </location>
</feature>
<feature type="region of interest" description="Disordered" evidence="1">
    <location>
        <begin position="131"/>
        <end position="189"/>
    </location>
</feature>
<accession>A0AA35Y8Q4</accession>
<feature type="region of interest" description="Disordered" evidence="1">
    <location>
        <begin position="227"/>
        <end position="246"/>
    </location>
</feature>
<gene>
    <name evidence="3" type="ORF">LSALG_LOCUS11709</name>
</gene>
<dbReference type="AlphaFoldDB" id="A0AA35Y8Q4"/>
<dbReference type="EMBL" id="OX465078">
    <property type="protein sequence ID" value="CAI9271439.1"/>
    <property type="molecule type" value="Genomic_DNA"/>
</dbReference>
<reference evidence="3" key="1">
    <citation type="submission" date="2023-04" db="EMBL/GenBank/DDBJ databases">
        <authorList>
            <person name="Vijverberg K."/>
            <person name="Xiong W."/>
            <person name="Schranz E."/>
        </authorList>
    </citation>
    <scope>NUCLEOTIDE SEQUENCE</scope>
</reference>
<dbReference type="PROSITE" id="PS00028">
    <property type="entry name" value="ZINC_FINGER_C2H2_1"/>
    <property type="match status" value="1"/>
</dbReference>
<feature type="region of interest" description="Disordered" evidence="1">
    <location>
        <begin position="352"/>
        <end position="375"/>
    </location>
</feature>
<dbReference type="PANTHER" id="PTHR35746">
    <property type="entry name" value="PENTATRICOPEPTIDE REPEAT (PPR) SUPERFAMILY PROTEIN"/>
    <property type="match status" value="1"/>
</dbReference>
<dbReference type="InterPro" id="IPR013087">
    <property type="entry name" value="Znf_C2H2_type"/>
</dbReference>
<evidence type="ECO:0000313" key="3">
    <source>
        <dbReference type="EMBL" id="CAI9271439.1"/>
    </source>
</evidence>
<evidence type="ECO:0000313" key="4">
    <source>
        <dbReference type="Proteomes" id="UP001177003"/>
    </source>
</evidence>
<feature type="domain" description="C2H2-type" evidence="2">
    <location>
        <begin position="17"/>
        <end position="37"/>
    </location>
</feature>
<evidence type="ECO:0000256" key="1">
    <source>
        <dbReference type="SAM" id="MobiDB-lite"/>
    </source>
</evidence>
<protein>
    <recommendedName>
        <fullName evidence="2">C2H2-type domain-containing protein</fullName>
    </recommendedName>
</protein>
<proteinExistence type="predicted"/>